<dbReference type="RefSeq" id="WP_260903330.1">
    <property type="nucleotide sequence ID" value="NZ_JAOCZP010000003.1"/>
</dbReference>
<evidence type="ECO:0000256" key="3">
    <source>
        <dbReference type="ARBA" id="ARBA00022833"/>
    </source>
</evidence>
<evidence type="ECO:0000313" key="7">
    <source>
        <dbReference type="EMBL" id="MCT7375966.1"/>
    </source>
</evidence>
<accession>A0ABT2LN23</accession>
<dbReference type="PANTHER" id="PTHR33337:SF40">
    <property type="entry name" value="CENP-V_GFA DOMAIN-CONTAINING PROTEIN-RELATED"/>
    <property type="match status" value="1"/>
</dbReference>
<dbReference type="Pfam" id="PF04828">
    <property type="entry name" value="GFA"/>
    <property type="match status" value="1"/>
</dbReference>
<evidence type="ECO:0000313" key="8">
    <source>
        <dbReference type="Proteomes" id="UP001320831"/>
    </source>
</evidence>
<dbReference type="Proteomes" id="UP001320831">
    <property type="component" value="Unassembled WGS sequence"/>
</dbReference>
<sequence>MNTEPITGGCQCGAVRYTLHREPHNPHICHCRMCQKAFGSYFAPLASVEMDDFEVTRGALAIFRSSGLVERGFCRDCGTPLTYRFVEGPGRISVALGSLDHPERVKPARQAGSEGRMPWFAELAGLESTASEETDPPELLAQIRRTSRQHPDHDTEEWPPETLE</sequence>
<dbReference type="PANTHER" id="PTHR33337">
    <property type="entry name" value="GFA DOMAIN-CONTAINING PROTEIN"/>
    <property type="match status" value="1"/>
</dbReference>
<keyword evidence="8" id="KW-1185">Reference proteome</keyword>
<dbReference type="InterPro" id="IPR006913">
    <property type="entry name" value="CENP-V/GFA"/>
</dbReference>
<evidence type="ECO:0000256" key="4">
    <source>
        <dbReference type="ARBA" id="ARBA00023239"/>
    </source>
</evidence>
<organism evidence="7 8">
    <name type="scientific">Chelativorans salis</name>
    <dbReference type="NCBI Taxonomy" id="2978478"/>
    <lineage>
        <taxon>Bacteria</taxon>
        <taxon>Pseudomonadati</taxon>
        <taxon>Pseudomonadota</taxon>
        <taxon>Alphaproteobacteria</taxon>
        <taxon>Hyphomicrobiales</taxon>
        <taxon>Phyllobacteriaceae</taxon>
        <taxon>Chelativorans</taxon>
    </lineage>
</organism>
<evidence type="ECO:0000256" key="2">
    <source>
        <dbReference type="ARBA" id="ARBA00022723"/>
    </source>
</evidence>
<comment type="similarity">
    <text evidence="1">Belongs to the Gfa family.</text>
</comment>
<comment type="caution">
    <text evidence="7">The sequence shown here is derived from an EMBL/GenBank/DDBJ whole genome shotgun (WGS) entry which is preliminary data.</text>
</comment>
<dbReference type="EMBL" id="JAOCZP010000003">
    <property type="protein sequence ID" value="MCT7375966.1"/>
    <property type="molecule type" value="Genomic_DNA"/>
</dbReference>
<dbReference type="InterPro" id="IPR011057">
    <property type="entry name" value="Mss4-like_sf"/>
</dbReference>
<keyword evidence="3" id="KW-0862">Zinc</keyword>
<gene>
    <name evidence="7" type="ORF">N5A92_13080</name>
</gene>
<evidence type="ECO:0000256" key="1">
    <source>
        <dbReference type="ARBA" id="ARBA00005495"/>
    </source>
</evidence>
<evidence type="ECO:0000256" key="5">
    <source>
        <dbReference type="SAM" id="MobiDB-lite"/>
    </source>
</evidence>
<dbReference type="SUPFAM" id="SSF51316">
    <property type="entry name" value="Mss4-like"/>
    <property type="match status" value="1"/>
</dbReference>
<feature type="domain" description="CENP-V/GFA" evidence="6">
    <location>
        <begin position="6"/>
        <end position="120"/>
    </location>
</feature>
<proteinExistence type="inferred from homology"/>
<keyword evidence="4" id="KW-0456">Lyase</keyword>
<reference evidence="7 8" key="1">
    <citation type="submission" date="2022-09" db="EMBL/GenBank/DDBJ databases">
        <title>Chelativorans salina sp. nov., a novel slightly halophilic bacterium isolated from a saline lake sediment enrichment.</title>
        <authorList>
            <person name="Gao L."/>
            <person name="Fang B.-Z."/>
            <person name="Li W.-J."/>
        </authorList>
    </citation>
    <scope>NUCLEOTIDE SEQUENCE [LARGE SCALE GENOMIC DNA]</scope>
    <source>
        <strain evidence="7 8">EGI FJ00035</strain>
    </source>
</reference>
<name>A0ABT2LN23_9HYPH</name>
<dbReference type="PROSITE" id="PS51891">
    <property type="entry name" value="CENP_V_GFA"/>
    <property type="match status" value="1"/>
</dbReference>
<keyword evidence="2" id="KW-0479">Metal-binding</keyword>
<protein>
    <submittedName>
        <fullName evidence="7">GFA family protein</fullName>
    </submittedName>
</protein>
<evidence type="ECO:0000259" key="6">
    <source>
        <dbReference type="PROSITE" id="PS51891"/>
    </source>
</evidence>
<feature type="region of interest" description="Disordered" evidence="5">
    <location>
        <begin position="143"/>
        <end position="164"/>
    </location>
</feature>
<feature type="compositionally biased region" description="Acidic residues" evidence="5">
    <location>
        <begin position="154"/>
        <end position="164"/>
    </location>
</feature>
<dbReference type="Gene3D" id="3.90.1590.10">
    <property type="entry name" value="glutathione-dependent formaldehyde- activating enzyme (gfa)"/>
    <property type="match status" value="1"/>
</dbReference>